<proteinExistence type="predicted"/>
<gene>
    <name evidence="1" type="ORF">mRhiFer1_010082</name>
</gene>
<dbReference type="AlphaFoldDB" id="A0A7J7Y5C4"/>
<organism evidence="1 2">
    <name type="scientific">Rhinolophus ferrumequinum</name>
    <name type="common">Greater horseshoe bat</name>
    <dbReference type="NCBI Taxonomy" id="59479"/>
    <lineage>
        <taxon>Eukaryota</taxon>
        <taxon>Metazoa</taxon>
        <taxon>Chordata</taxon>
        <taxon>Craniata</taxon>
        <taxon>Vertebrata</taxon>
        <taxon>Euteleostomi</taxon>
        <taxon>Mammalia</taxon>
        <taxon>Eutheria</taxon>
        <taxon>Laurasiatheria</taxon>
        <taxon>Chiroptera</taxon>
        <taxon>Yinpterochiroptera</taxon>
        <taxon>Rhinolophoidea</taxon>
        <taxon>Rhinolophidae</taxon>
        <taxon>Rhinolophinae</taxon>
        <taxon>Rhinolophus</taxon>
    </lineage>
</organism>
<dbReference type="EMBL" id="JACAGC010000007">
    <property type="protein sequence ID" value="KAF6357161.1"/>
    <property type="molecule type" value="Genomic_DNA"/>
</dbReference>
<comment type="caution">
    <text evidence="1">The sequence shown here is derived from an EMBL/GenBank/DDBJ whole genome shotgun (WGS) entry which is preliminary data.</text>
</comment>
<evidence type="ECO:0000313" key="2">
    <source>
        <dbReference type="Proteomes" id="UP000585614"/>
    </source>
</evidence>
<dbReference type="Proteomes" id="UP000585614">
    <property type="component" value="Unassembled WGS sequence"/>
</dbReference>
<evidence type="ECO:0000313" key="1">
    <source>
        <dbReference type="EMBL" id="KAF6357161.1"/>
    </source>
</evidence>
<sequence length="172" mass="18439">MHLSFRALKGSRASGRLSLCLGTVGGDEASPLQSRSQSRGWGLCTAPLLPTHQPRHPPQCTHEDCGHGRWAAPQPLSSSWAVVGSRTVGPTVMHGAPWRCAQSTWPECPQAARGLVCGGDVIRDLSVCDDLKNCPSHTLRSGSLSRAAHRLSHLRSSRGHTRCVALLAHMLC</sequence>
<protein>
    <submittedName>
        <fullName evidence="1">Uncharacterized protein</fullName>
    </submittedName>
</protein>
<reference evidence="1 2" key="1">
    <citation type="journal article" date="2020" name="Nature">
        <title>Six reference-quality genomes reveal evolution of bat adaptations.</title>
        <authorList>
            <person name="Jebb D."/>
            <person name="Huang Z."/>
            <person name="Pippel M."/>
            <person name="Hughes G.M."/>
            <person name="Lavrichenko K."/>
            <person name="Devanna P."/>
            <person name="Winkler S."/>
            <person name="Jermiin L.S."/>
            <person name="Skirmuntt E.C."/>
            <person name="Katzourakis A."/>
            <person name="Burkitt-Gray L."/>
            <person name="Ray D.A."/>
            <person name="Sullivan K.A.M."/>
            <person name="Roscito J.G."/>
            <person name="Kirilenko B.M."/>
            <person name="Davalos L.M."/>
            <person name="Corthals A.P."/>
            <person name="Power M.L."/>
            <person name="Jones G."/>
            <person name="Ransome R.D."/>
            <person name="Dechmann D.K.N."/>
            <person name="Locatelli A.G."/>
            <person name="Puechmaille S.J."/>
            <person name="Fedrigo O."/>
            <person name="Jarvis E.D."/>
            <person name="Hiller M."/>
            <person name="Vernes S.C."/>
            <person name="Myers E.W."/>
            <person name="Teeling E.C."/>
        </authorList>
    </citation>
    <scope>NUCLEOTIDE SEQUENCE [LARGE SCALE GENOMIC DNA]</scope>
    <source>
        <strain evidence="1">MRhiFer1</strain>
        <tissue evidence="1">Lung</tissue>
    </source>
</reference>
<name>A0A7J7Y5C4_RHIFE</name>
<accession>A0A7J7Y5C4</accession>